<dbReference type="GO" id="GO:0006355">
    <property type="term" value="P:regulation of DNA-templated transcription"/>
    <property type="evidence" value="ECO:0007669"/>
    <property type="project" value="InterPro"/>
</dbReference>
<dbReference type="InterPro" id="IPR013321">
    <property type="entry name" value="Arc_rbn_hlx_hlx"/>
</dbReference>
<keyword evidence="3" id="KW-0472">Membrane</keyword>
<accession>F2BWV1</accession>
<dbReference type="Pfam" id="PF04221">
    <property type="entry name" value="RelB"/>
    <property type="match status" value="1"/>
</dbReference>
<organism evidence="4 5">
    <name type="scientific">Dialister micraerophilus DSM 19965</name>
    <dbReference type="NCBI Taxonomy" id="888062"/>
    <lineage>
        <taxon>Bacteria</taxon>
        <taxon>Bacillati</taxon>
        <taxon>Bacillota</taxon>
        <taxon>Negativicutes</taxon>
        <taxon>Veillonellales</taxon>
        <taxon>Veillonellaceae</taxon>
        <taxon>Dialister</taxon>
    </lineage>
</organism>
<proteinExistence type="inferred from homology"/>
<dbReference type="RefSeq" id="WP_007555971.1">
    <property type="nucleotide sequence ID" value="NZ_GL878519.1"/>
</dbReference>
<comment type="similarity">
    <text evidence="1">Belongs to the RelB/DinJ antitoxin family.</text>
</comment>
<evidence type="ECO:0000256" key="3">
    <source>
        <dbReference type="SAM" id="Phobius"/>
    </source>
</evidence>
<dbReference type="AlphaFoldDB" id="F2BWV1"/>
<gene>
    <name evidence="4" type="ORF">HMPREF9083_0669</name>
</gene>
<keyword evidence="5" id="KW-1185">Reference proteome</keyword>
<dbReference type="GO" id="GO:0006351">
    <property type="term" value="P:DNA-templated transcription"/>
    <property type="evidence" value="ECO:0007669"/>
    <property type="project" value="TreeGrafter"/>
</dbReference>
<dbReference type="EMBL" id="AFBB01000012">
    <property type="protein sequence ID" value="EGF14218.1"/>
    <property type="molecule type" value="Genomic_DNA"/>
</dbReference>
<protein>
    <submittedName>
        <fullName evidence="4">DNA damage-inducible protein</fullName>
    </submittedName>
</protein>
<sequence length="85" mass="9937">MEQATINFRIDKNIKKNMEKACKSMGLTMTAAFTLFAVKVARENRIPFMIEADPFYNEKNMKRLKKSIEQLENGKGTIHEVEFYD</sequence>
<feature type="transmembrane region" description="Helical" evidence="3">
    <location>
        <begin position="21"/>
        <end position="41"/>
    </location>
</feature>
<dbReference type="NCBIfam" id="TIGR02384">
    <property type="entry name" value="RelB_DinJ"/>
    <property type="match status" value="1"/>
</dbReference>
<dbReference type="HOGENOM" id="CLU_154558_16_1_9"/>
<evidence type="ECO:0000313" key="4">
    <source>
        <dbReference type="EMBL" id="EGF14218.1"/>
    </source>
</evidence>
<keyword evidence="2" id="KW-1277">Toxin-antitoxin system</keyword>
<dbReference type="eggNOG" id="COG3077">
    <property type="taxonomic scope" value="Bacteria"/>
</dbReference>
<dbReference type="Gene3D" id="1.10.1220.10">
    <property type="entry name" value="Met repressor-like"/>
    <property type="match status" value="1"/>
</dbReference>
<dbReference type="InterPro" id="IPR007337">
    <property type="entry name" value="RelB/DinJ"/>
</dbReference>
<keyword evidence="3" id="KW-1133">Transmembrane helix</keyword>
<reference evidence="4 5" key="1">
    <citation type="submission" date="2011-02" db="EMBL/GenBank/DDBJ databases">
        <authorList>
            <person name="Muzny D."/>
            <person name="Qin X."/>
            <person name="Deng J."/>
            <person name="Jiang H."/>
            <person name="Liu Y."/>
            <person name="Qu J."/>
            <person name="Song X.-Z."/>
            <person name="Zhang L."/>
            <person name="Thornton R."/>
            <person name="Coyle M."/>
            <person name="Francisco L."/>
            <person name="Jackson L."/>
            <person name="Javaid M."/>
            <person name="Korchina V."/>
            <person name="Kovar C."/>
            <person name="Mata R."/>
            <person name="Mathew T."/>
            <person name="Ngo R."/>
            <person name="Nguyen L."/>
            <person name="Nguyen N."/>
            <person name="Okwuonu G."/>
            <person name="Ongeri F."/>
            <person name="Pham C."/>
            <person name="Simmons D."/>
            <person name="Wilczek-Boney K."/>
            <person name="Hale W."/>
            <person name="Jakkamsetti A."/>
            <person name="Pham P."/>
            <person name="Ruth R."/>
            <person name="San Lucas F."/>
            <person name="Warren J."/>
            <person name="Zhang J."/>
            <person name="Zhao Z."/>
            <person name="Zhou C."/>
            <person name="Zhu D."/>
            <person name="Lee S."/>
            <person name="Bess C."/>
            <person name="Blankenburg K."/>
            <person name="Forbes L."/>
            <person name="Fu Q."/>
            <person name="Gubbala S."/>
            <person name="Hirani K."/>
            <person name="Jayaseelan J.C."/>
            <person name="Lara F."/>
            <person name="Munidasa M."/>
            <person name="Palculict T."/>
            <person name="Patil S."/>
            <person name="Pu L.-L."/>
            <person name="Saada N."/>
            <person name="Tang L."/>
            <person name="Weissenberger G."/>
            <person name="Zhu Y."/>
            <person name="Hemphill L."/>
            <person name="Shang Y."/>
            <person name="Youmans B."/>
            <person name="Ayvaz T."/>
            <person name="Ross M."/>
            <person name="Santibanez J."/>
            <person name="Aqrawi P."/>
            <person name="Gross S."/>
            <person name="Joshi V."/>
            <person name="Fowler G."/>
            <person name="Nazareth L."/>
            <person name="Reid J."/>
            <person name="Worley K."/>
            <person name="Petrosino J."/>
            <person name="Highlander S."/>
            <person name="Gibbs R."/>
        </authorList>
    </citation>
    <scope>NUCLEOTIDE SEQUENCE [LARGE SCALE GENOMIC DNA]</scope>
    <source>
        <strain evidence="4 5">DSM 19965</strain>
    </source>
</reference>
<name>F2BWV1_9FIRM</name>
<evidence type="ECO:0000256" key="1">
    <source>
        <dbReference type="ARBA" id="ARBA00010562"/>
    </source>
</evidence>
<evidence type="ECO:0000313" key="5">
    <source>
        <dbReference type="Proteomes" id="UP000003503"/>
    </source>
</evidence>
<comment type="caution">
    <text evidence="4">The sequence shown here is derived from an EMBL/GenBank/DDBJ whole genome shotgun (WGS) entry which is preliminary data.</text>
</comment>
<dbReference type="PANTHER" id="PTHR38781:SF1">
    <property type="entry name" value="ANTITOXIN DINJ-RELATED"/>
    <property type="match status" value="1"/>
</dbReference>
<dbReference type="Proteomes" id="UP000003503">
    <property type="component" value="Unassembled WGS sequence"/>
</dbReference>
<keyword evidence="3" id="KW-0812">Transmembrane</keyword>
<dbReference type="STRING" id="888062.HMPREF9083_0669"/>
<evidence type="ECO:0000256" key="2">
    <source>
        <dbReference type="ARBA" id="ARBA00022649"/>
    </source>
</evidence>
<dbReference type="PANTHER" id="PTHR38781">
    <property type="entry name" value="ANTITOXIN DINJ-RELATED"/>
    <property type="match status" value="1"/>
</dbReference>